<name>A0A2Z7DI31_9LAMI</name>
<dbReference type="Proteomes" id="UP000250235">
    <property type="component" value="Unassembled WGS sequence"/>
</dbReference>
<evidence type="ECO:0000313" key="1">
    <source>
        <dbReference type="EMBL" id="KZV57395.1"/>
    </source>
</evidence>
<dbReference type="AlphaFoldDB" id="A0A2Z7DI31"/>
<accession>A0A2Z7DI31</accession>
<reference evidence="1 2" key="1">
    <citation type="journal article" date="2015" name="Proc. Natl. Acad. Sci. U.S.A.">
        <title>The resurrection genome of Boea hygrometrica: A blueprint for survival of dehydration.</title>
        <authorList>
            <person name="Xiao L."/>
            <person name="Yang G."/>
            <person name="Zhang L."/>
            <person name="Yang X."/>
            <person name="Zhao S."/>
            <person name="Ji Z."/>
            <person name="Zhou Q."/>
            <person name="Hu M."/>
            <person name="Wang Y."/>
            <person name="Chen M."/>
            <person name="Xu Y."/>
            <person name="Jin H."/>
            <person name="Xiao X."/>
            <person name="Hu G."/>
            <person name="Bao F."/>
            <person name="Hu Y."/>
            <person name="Wan P."/>
            <person name="Li L."/>
            <person name="Deng X."/>
            <person name="Kuang T."/>
            <person name="Xiang C."/>
            <person name="Zhu J.K."/>
            <person name="Oliver M.J."/>
            <person name="He Y."/>
        </authorList>
    </citation>
    <scope>NUCLEOTIDE SEQUENCE [LARGE SCALE GENOMIC DNA]</scope>
    <source>
        <strain evidence="2">cv. XS01</strain>
    </source>
</reference>
<organism evidence="1 2">
    <name type="scientific">Dorcoceras hygrometricum</name>
    <dbReference type="NCBI Taxonomy" id="472368"/>
    <lineage>
        <taxon>Eukaryota</taxon>
        <taxon>Viridiplantae</taxon>
        <taxon>Streptophyta</taxon>
        <taxon>Embryophyta</taxon>
        <taxon>Tracheophyta</taxon>
        <taxon>Spermatophyta</taxon>
        <taxon>Magnoliopsida</taxon>
        <taxon>eudicotyledons</taxon>
        <taxon>Gunneridae</taxon>
        <taxon>Pentapetalae</taxon>
        <taxon>asterids</taxon>
        <taxon>lamiids</taxon>
        <taxon>Lamiales</taxon>
        <taxon>Gesneriaceae</taxon>
        <taxon>Didymocarpoideae</taxon>
        <taxon>Trichosporeae</taxon>
        <taxon>Loxocarpinae</taxon>
        <taxon>Dorcoceras</taxon>
    </lineage>
</organism>
<sequence>MQRLPAAISTIKTTTFVSHSTVTIYIKFHKLKATVPLTRADYQNLLRMIQYLEKFDNSKSCD</sequence>
<keyword evidence="2" id="KW-1185">Reference proteome</keyword>
<proteinExistence type="predicted"/>
<evidence type="ECO:0000313" key="2">
    <source>
        <dbReference type="Proteomes" id="UP000250235"/>
    </source>
</evidence>
<dbReference type="EMBL" id="KQ987300">
    <property type="protein sequence ID" value="KZV57395.1"/>
    <property type="molecule type" value="Genomic_DNA"/>
</dbReference>
<protein>
    <submittedName>
        <fullName evidence="1">Uncharacterized protein</fullName>
    </submittedName>
</protein>
<gene>
    <name evidence="1" type="ORF">F511_11626</name>
</gene>